<protein>
    <recommendedName>
        <fullName evidence="1">Restriction endonuclease type IV Mrr domain-containing protein</fullName>
    </recommendedName>
</protein>
<evidence type="ECO:0000313" key="2">
    <source>
        <dbReference type="EMBL" id="PUA34377.1"/>
    </source>
</evidence>
<name>A0A2R7YAD9_9ARCH</name>
<dbReference type="GO" id="GO:0015666">
    <property type="term" value="F:restriction endodeoxyribonuclease activity"/>
    <property type="evidence" value="ECO:0007669"/>
    <property type="project" value="TreeGrafter"/>
</dbReference>
<feature type="domain" description="Restriction endonuclease type IV Mrr" evidence="1">
    <location>
        <begin position="5"/>
        <end position="77"/>
    </location>
</feature>
<organism evidence="2 3">
    <name type="scientific">Candidatus Terraquivivens tikiterensis</name>
    <dbReference type="NCBI Taxonomy" id="1980982"/>
    <lineage>
        <taxon>Archaea</taxon>
        <taxon>Nitrososphaerota</taxon>
        <taxon>Candidatus Wolframiiraptoraceae</taxon>
        <taxon>Candidatus Terraquivivens</taxon>
    </lineage>
</organism>
<dbReference type="Gene3D" id="3.40.1350.10">
    <property type="match status" value="1"/>
</dbReference>
<dbReference type="InterPro" id="IPR011856">
    <property type="entry name" value="tRNA_endonuc-like_dom_sf"/>
</dbReference>
<dbReference type="InterPro" id="IPR011335">
    <property type="entry name" value="Restrct_endonuc-II-like"/>
</dbReference>
<dbReference type="GO" id="GO:0009307">
    <property type="term" value="P:DNA restriction-modification system"/>
    <property type="evidence" value="ECO:0007669"/>
    <property type="project" value="InterPro"/>
</dbReference>
<dbReference type="EMBL" id="NDWU01000001">
    <property type="protein sequence ID" value="PUA34377.1"/>
    <property type="molecule type" value="Genomic_DNA"/>
</dbReference>
<dbReference type="GO" id="GO:0003677">
    <property type="term" value="F:DNA binding"/>
    <property type="evidence" value="ECO:0007669"/>
    <property type="project" value="InterPro"/>
</dbReference>
<evidence type="ECO:0000313" key="3">
    <source>
        <dbReference type="Proteomes" id="UP000244066"/>
    </source>
</evidence>
<dbReference type="PANTHER" id="PTHR30015:SF7">
    <property type="entry name" value="TYPE IV METHYL-DIRECTED RESTRICTION ENZYME ECOKMRR"/>
    <property type="match status" value="1"/>
</dbReference>
<dbReference type="PANTHER" id="PTHR30015">
    <property type="entry name" value="MRR RESTRICTION SYSTEM PROTEIN"/>
    <property type="match status" value="1"/>
</dbReference>
<dbReference type="Pfam" id="PF04471">
    <property type="entry name" value="Mrr_cat"/>
    <property type="match status" value="1"/>
</dbReference>
<evidence type="ECO:0000259" key="1">
    <source>
        <dbReference type="Pfam" id="PF04471"/>
    </source>
</evidence>
<dbReference type="AlphaFoldDB" id="A0A2R7YAD9"/>
<sequence>MSCKDANGESVIVQYKRYTSQKVSSPEIQKFIGMMITEYKAKKGIYITTTDFTKPARELAIKHGIELWNGAKIAKLLIEQRKKMQREKSFKPSNLSS</sequence>
<accession>A0A2R7YAD9</accession>
<comment type="caution">
    <text evidence="2">The sequence shown here is derived from an EMBL/GenBank/DDBJ whole genome shotgun (WGS) entry which is preliminary data.</text>
</comment>
<gene>
    <name evidence="2" type="ORF">B9J98_00605</name>
</gene>
<dbReference type="Proteomes" id="UP000244066">
    <property type="component" value="Unassembled WGS sequence"/>
</dbReference>
<dbReference type="SUPFAM" id="SSF52980">
    <property type="entry name" value="Restriction endonuclease-like"/>
    <property type="match status" value="1"/>
</dbReference>
<reference evidence="2 3" key="1">
    <citation type="submission" date="2017-04" db="EMBL/GenBank/DDBJ databases">
        <title>Draft Aigarchaeota genome from a New Zealand hot spring.</title>
        <authorList>
            <person name="Reysenbach A.-L."/>
            <person name="Donaho J.A."/>
            <person name="Gerhart J."/>
            <person name="Kelley J.F."/>
            <person name="Kouba K."/>
            <person name="Podar M."/>
            <person name="Stott M."/>
        </authorList>
    </citation>
    <scope>NUCLEOTIDE SEQUENCE [LARGE SCALE GENOMIC DNA]</scope>
    <source>
        <strain evidence="2">NZ13_MG1</strain>
    </source>
</reference>
<proteinExistence type="predicted"/>
<dbReference type="InterPro" id="IPR007560">
    <property type="entry name" value="Restrct_endonuc_IV_Mrr"/>
</dbReference>
<dbReference type="InterPro" id="IPR052906">
    <property type="entry name" value="Type_IV_Methyl-Rstrct_Enzyme"/>
</dbReference>